<gene>
    <name evidence="1" type="primary">yrrD</name>
    <name evidence="1" type="ordered locus">BAMF_2557</name>
</gene>
<accession>A0A9P1JIN4</accession>
<reference evidence="1 2" key="1">
    <citation type="journal article" date="2011" name="Int. J. Syst. Evol. Microbiol.">
        <title>Relationship of Bacillus amyloliquefaciens clades associated with strains DSM 7T and FZB42T: a proposal for Bacillus amyloliquefaciens subsp. amyloliquefaciens subsp. nov. and Bacillus amyloliquefaciens subsp. plantarum subsp. nov. based on complete genome sequence comparisons.</title>
        <authorList>
            <person name="Borriss R."/>
            <person name="Chen X.H."/>
            <person name="Rueckert C."/>
            <person name="Blom J."/>
            <person name="Becker A."/>
            <person name="Baumgarth B."/>
            <person name="Fan B."/>
            <person name="Pukall R."/>
            <person name="Schumann P."/>
            <person name="Sproer C."/>
            <person name="Junge H."/>
            <person name="Vater J."/>
            <person name="Puhler A."/>
            <person name="Klenk H.P."/>
        </authorList>
    </citation>
    <scope>NUCLEOTIDE SEQUENCE [LARGE SCALE GENOMIC DNA]</scope>
    <source>
        <strain evidence="2">DSM 7</strain>
    </source>
</reference>
<dbReference type="InterPro" id="IPR011033">
    <property type="entry name" value="PRC_barrel-like_sf"/>
</dbReference>
<dbReference type="KEGG" id="bao:BAMF_2557"/>
<dbReference type="AlphaFoldDB" id="A0A9P1JIN4"/>
<dbReference type="EMBL" id="FN597644">
    <property type="protein sequence ID" value="CBI43683.1"/>
    <property type="molecule type" value="Genomic_DNA"/>
</dbReference>
<proteinExistence type="predicted"/>
<organism evidence="1 2">
    <name type="scientific">Bacillus amyloliquefaciens (strain ATCC 23350 / DSM 7 / BCRC 11601 / CCUG 28519 / NBRC 15535 / NRRL B-14393 / F)</name>
    <dbReference type="NCBI Taxonomy" id="692420"/>
    <lineage>
        <taxon>Bacteria</taxon>
        <taxon>Bacillati</taxon>
        <taxon>Bacillota</taxon>
        <taxon>Bacilli</taxon>
        <taxon>Bacillales</taxon>
        <taxon>Bacillaceae</taxon>
        <taxon>Bacillus</taxon>
        <taxon>Bacillus amyloliquefaciens group</taxon>
    </lineage>
</organism>
<dbReference type="Proteomes" id="UP000006562">
    <property type="component" value="Chromosome"/>
</dbReference>
<dbReference type="SUPFAM" id="SSF50346">
    <property type="entry name" value="PRC-barrel domain"/>
    <property type="match status" value="1"/>
</dbReference>
<evidence type="ECO:0000313" key="1">
    <source>
        <dbReference type="EMBL" id="CBI43683.1"/>
    </source>
</evidence>
<sequence length="179" mass="20213">MWKSFQSMAPGFSAKPIRVQQKVVDHTLRTCHAAEGRTVYDEHNRRSLGMISDVCFSLDGRFLGFVLEQKRLFHNRHLFLEASDIKEMDQEAVAAAEAHLQPLPKSCFTFEQIKMQPVKSPDGEMFGLLEDVYFCLDKGIIVAYELTDGFFSDLAGRRQVRRAADTLIEAGKDGIVLNG</sequence>
<keyword evidence="2" id="KW-1185">Reference proteome</keyword>
<name>A0A9P1JIN4_BACAS</name>
<evidence type="ECO:0000313" key="2">
    <source>
        <dbReference type="Proteomes" id="UP000006562"/>
    </source>
</evidence>
<reference evidence="2" key="2">
    <citation type="journal article" date="2011" name="J. Biotechnol.">
        <title>Genome sequence of B. amyloliquefaciens type strain DSM7(T) reveals differences to plant-associated B. amyloliquefaciens FZB42.</title>
        <authorList>
            <person name="Ruckert C."/>
            <person name="Blom J."/>
            <person name="Chen X."/>
            <person name="Reva O."/>
            <person name="Borriss R."/>
        </authorList>
    </citation>
    <scope>NUCLEOTIDE SEQUENCE [LARGE SCALE GENOMIC DNA]</scope>
    <source>
        <strain evidence="2">DSM 7</strain>
    </source>
</reference>
<evidence type="ECO:0008006" key="3">
    <source>
        <dbReference type="Google" id="ProtNLM"/>
    </source>
</evidence>
<protein>
    <recommendedName>
        <fullName evidence="3">PRC-barrel domain-containing protein</fullName>
    </recommendedName>
</protein>